<name>J9D9R0_EDHAE</name>
<dbReference type="EMBL" id="AFBI03000017">
    <property type="protein sequence ID" value="EJW04501.1"/>
    <property type="molecule type" value="Genomic_DNA"/>
</dbReference>
<reference evidence="1 2" key="1">
    <citation type="submission" date="2011-08" db="EMBL/GenBank/DDBJ databases">
        <authorList>
            <person name="Liu Z.J."/>
            <person name="Shi F.L."/>
            <person name="Lu J.Q."/>
            <person name="Li M."/>
            <person name="Wang Z.L."/>
        </authorList>
    </citation>
    <scope>NUCLEOTIDE SEQUENCE [LARGE SCALE GENOMIC DNA]</scope>
    <source>
        <strain evidence="1 2">USNM 41457</strain>
    </source>
</reference>
<sequence>MYSEHLDEVIKENQLNLYKKSTDEVDCFDKYALNSELHSENNNLDDNEKNKIFGNRRKAEKEHLMLEFKQSESPICKELALFDKIELDIWGVDDDDFIEPNKRFIW</sequence>
<evidence type="ECO:0000313" key="1">
    <source>
        <dbReference type="EMBL" id="EJW04501.1"/>
    </source>
</evidence>
<comment type="caution">
    <text evidence="1">The sequence shown here is derived from an EMBL/GenBank/DDBJ whole genome shotgun (WGS) entry which is preliminary data.</text>
</comment>
<dbReference type="HOGENOM" id="CLU_2223232_0_0_1"/>
<organism evidence="1 2">
    <name type="scientific">Edhazardia aedis (strain USNM 41457)</name>
    <name type="common">Microsporidian parasite</name>
    <dbReference type="NCBI Taxonomy" id="1003232"/>
    <lineage>
        <taxon>Eukaryota</taxon>
        <taxon>Fungi</taxon>
        <taxon>Fungi incertae sedis</taxon>
        <taxon>Microsporidia</taxon>
        <taxon>Edhazardia</taxon>
    </lineage>
</organism>
<dbReference type="InParanoid" id="J9D9R0"/>
<evidence type="ECO:0000313" key="2">
    <source>
        <dbReference type="Proteomes" id="UP000003163"/>
    </source>
</evidence>
<dbReference type="VEuPathDB" id="MicrosporidiaDB:EDEG_01269"/>
<reference evidence="2" key="2">
    <citation type="submission" date="2015-07" db="EMBL/GenBank/DDBJ databases">
        <title>Contrasting host-pathogen interactions and genome evolution in two generalist and specialist microsporidian pathogens of mosquitoes.</title>
        <authorList>
            <consortium name="The Broad Institute Genomics Platform"/>
            <consortium name="The Broad Institute Genome Sequencing Center for Infectious Disease"/>
            <person name="Cuomo C.A."/>
            <person name="Sanscrainte N.D."/>
            <person name="Goldberg J.M."/>
            <person name="Heiman D."/>
            <person name="Young S."/>
            <person name="Zeng Q."/>
            <person name="Becnel J.J."/>
            <person name="Birren B.W."/>
        </authorList>
    </citation>
    <scope>NUCLEOTIDE SEQUENCE [LARGE SCALE GENOMIC DNA]</scope>
    <source>
        <strain evidence="2">USNM 41457</strain>
    </source>
</reference>
<proteinExistence type="predicted"/>
<dbReference type="AlphaFoldDB" id="J9D9R0"/>
<accession>J9D9R0</accession>
<keyword evidence="2" id="KW-1185">Reference proteome</keyword>
<protein>
    <submittedName>
        <fullName evidence="1">Uncharacterized protein</fullName>
    </submittedName>
</protein>
<dbReference type="Proteomes" id="UP000003163">
    <property type="component" value="Unassembled WGS sequence"/>
</dbReference>
<gene>
    <name evidence="1" type="ORF">EDEG_01269</name>
</gene>